<dbReference type="PANTHER" id="PTHR13271">
    <property type="entry name" value="UNCHARACTERIZED PUTATIVE METHYLTRANSFERASE"/>
    <property type="match status" value="1"/>
</dbReference>
<evidence type="ECO:0008006" key="4">
    <source>
        <dbReference type="Google" id="ProtNLM"/>
    </source>
</evidence>
<protein>
    <recommendedName>
        <fullName evidence="4">SET domain-containing protein</fullName>
    </recommendedName>
</protein>
<feature type="region of interest" description="Disordered" evidence="1">
    <location>
        <begin position="900"/>
        <end position="931"/>
    </location>
</feature>
<feature type="signal peptide" evidence="2">
    <location>
        <begin position="1"/>
        <end position="20"/>
    </location>
</feature>
<feature type="region of interest" description="Disordered" evidence="1">
    <location>
        <begin position="663"/>
        <end position="703"/>
    </location>
</feature>
<evidence type="ECO:0000313" key="3">
    <source>
        <dbReference type="EMBL" id="CAD9242061.1"/>
    </source>
</evidence>
<feature type="compositionally biased region" description="Acidic residues" evidence="1">
    <location>
        <begin position="460"/>
        <end position="477"/>
    </location>
</feature>
<dbReference type="SUPFAM" id="SSF82199">
    <property type="entry name" value="SET domain"/>
    <property type="match status" value="1"/>
</dbReference>
<feature type="region of interest" description="Disordered" evidence="1">
    <location>
        <begin position="460"/>
        <end position="481"/>
    </location>
</feature>
<dbReference type="GO" id="GO:0016279">
    <property type="term" value="F:protein-lysine N-methyltransferase activity"/>
    <property type="evidence" value="ECO:0007669"/>
    <property type="project" value="TreeGrafter"/>
</dbReference>
<dbReference type="Gene3D" id="3.90.1410.10">
    <property type="entry name" value="set domain protein methyltransferase, domain 1"/>
    <property type="match status" value="1"/>
</dbReference>
<sequence>MARRPAVLLGLLGLLGTAAGLLGPRVGLSPRRLSLAPLRLQNELINDGVDDERRLASDLQAFRHWLQFHGADTDRLCVTEAGDQGWGLKLRDDAMPVSAGDVLGRVPLSACLSGQSGRGPGQANDMAKDKIWALVDKLPPALWRLRLALVLLAERAQRASLYNAYVRQFPSRFEGAPIFYTPEEIAALQDGPLVEKVTERARFLLRYAADVLPALAGTPEDPFDGQYADVNAVGWAVCSAASRSFVPHPSGAELDGGIAAAGKPAAEAAEALLIPVFDLLNHEPDASNAAASLRYSADGAAVELVALRDVAPGEDLTAFYGPLSSTQTLLDFGYVDLDNPHESVDLDFSATFLAEARRAARMPREQFGREARVRGRVIPNKSKRGSGKASNAGRRRQRKLEARARSEEQSAREAFRMAVKSIENKEKGLEPDSEGMLILRKGESVPKEIAENFNVVEVDDDGEDDDVAAKDEEEDAAAAEPEATSVYPWQLRWLERLRLAGPDADITVKLGRADGKWAMDARAIAGLRVLFCEDEDELEPWAGVGTALDALALRDDLGELQRDAVRQAAYRRLGDVDAPLDTPNQRRVLALASAVGAVRLRDFKGSVKDDEALLGIGVEPVVRTEEAEVEVEEEEMVQVGEEEPTDDDEPGFLSLSEVLKRLPNLPTRPGGPAPPTQAEIEEEDEELGAAAEEEEEAAPAADVLRPVELGQEKELLFYFAKQVQDLGVMVQQAEAGELTDEQTDQVKMLLEPLGMSSSSLAQLDLSDAGLEEYRALNMDMLEMQSTLDALTAGREEEDPELAKARTKAQMLGSIVPGSAEAEEAAAFLKVIEEDKKKAAEEAAAAAATPQLSPALRAAVTLRLSKKRALRAAIADMSAAVKRIGEPGSGVDVDEKWEKANGVGRHRPNAALWEEEAGSGEPPTPPDAVDGVLREFGPKFDL</sequence>
<feature type="chain" id="PRO_5030699488" description="SET domain-containing protein" evidence="2">
    <location>
        <begin position="21"/>
        <end position="941"/>
    </location>
</feature>
<keyword evidence="2" id="KW-0732">Signal</keyword>
<dbReference type="PANTHER" id="PTHR13271:SF116">
    <property type="entry name" value="F21J9.27"/>
    <property type="match status" value="1"/>
</dbReference>
<feature type="region of interest" description="Disordered" evidence="1">
    <location>
        <begin position="631"/>
        <end position="650"/>
    </location>
</feature>
<gene>
    <name evidence="3" type="ORF">PPAR1163_LOCUS403</name>
</gene>
<dbReference type="AlphaFoldDB" id="A0A7S1XJS2"/>
<evidence type="ECO:0000256" key="1">
    <source>
        <dbReference type="SAM" id="MobiDB-lite"/>
    </source>
</evidence>
<proteinExistence type="predicted"/>
<feature type="region of interest" description="Disordered" evidence="1">
    <location>
        <begin position="374"/>
        <end position="412"/>
    </location>
</feature>
<dbReference type="InterPro" id="IPR050600">
    <property type="entry name" value="SETD3_SETD6_MTase"/>
</dbReference>
<evidence type="ECO:0000256" key="2">
    <source>
        <dbReference type="SAM" id="SignalP"/>
    </source>
</evidence>
<dbReference type="CDD" id="cd10527">
    <property type="entry name" value="SET_LSMT"/>
    <property type="match status" value="1"/>
</dbReference>
<organism evidence="3">
    <name type="scientific">Phaeomonas parva</name>
    <dbReference type="NCBI Taxonomy" id="124430"/>
    <lineage>
        <taxon>Eukaryota</taxon>
        <taxon>Sar</taxon>
        <taxon>Stramenopiles</taxon>
        <taxon>Ochrophyta</taxon>
        <taxon>Pinguiophyceae</taxon>
        <taxon>Pinguiochrysidales</taxon>
        <taxon>Pinguiochrysidaceae</taxon>
        <taxon>Phaeomonas</taxon>
    </lineage>
</organism>
<feature type="compositionally biased region" description="Basic and acidic residues" evidence="1">
    <location>
        <begin position="399"/>
        <end position="412"/>
    </location>
</feature>
<dbReference type="EMBL" id="HBGJ01000542">
    <property type="protein sequence ID" value="CAD9242061.1"/>
    <property type="molecule type" value="Transcribed_RNA"/>
</dbReference>
<name>A0A7S1XJS2_9STRA</name>
<feature type="compositionally biased region" description="Acidic residues" evidence="1">
    <location>
        <begin position="679"/>
        <end position="697"/>
    </location>
</feature>
<reference evidence="3" key="1">
    <citation type="submission" date="2021-01" db="EMBL/GenBank/DDBJ databases">
        <authorList>
            <person name="Corre E."/>
            <person name="Pelletier E."/>
            <person name="Niang G."/>
            <person name="Scheremetjew M."/>
            <person name="Finn R."/>
            <person name="Kale V."/>
            <person name="Holt S."/>
            <person name="Cochrane G."/>
            <person name="Meng A."/>
            <person name="Brown T."/>
            <person name="Cohen L."/>
        </authorList>
    </citation>
    <scope>NUCLEOTIDE SEQUENCE</scope>
    <source>
        <strain evidence="3">CCMP2877</strain>
    </source>
</reference>
<dbReference type="InterPro" id="IPR046341">
    <property type="entry name" value="SET_dom_sf"/>
</dbReference>
<accession>A0A7S1XJS2</accession>